<feature type="compositionally biased region" description="Basic and acidic residues" evidence="1">
    <location>
        <begin position="86"/>
        <end position="96"/>
    </location>
</feature>
<proteinExistence type="predicted"/>
<feature type="region of interest" description="Disordered" evidence="1">
    <location>
        <begin position="21"/>
        <end position="220"/>
    </location>
</feature>
<evidence type="ECO:0000313" key="3">
    <source>
        <dbReference type="Proteomes" id="UP000054007"/>
    </source>
</evidence>
<protein>
    <submittedName>
        <fullName evidence="2">Uncharacterized protein</fullName>
    </submittedName>
</protein>
<keyword evidence="3" id="KW-1185">Reference proteome</keyword>
<dbReference type="AlphaFoldDB" id="A0A0D7AZB4"/>
<dbReference type="OrthoDB" id="3237291at2759"/>
<dbReference type="Proteomes" id="UP000054007">
    <property type="component" value="Unassembled WGS sequence"/>
</dbReference>
<feature type="compositionally biased region" description="Polar residues" evidence="1">
    <location>
        <begin position="21"/>
        <end position="38"/>
    </location>
</feature>
<organism evidence="2 3">
    <name type="scientific">Cylindrobasidium torrendii FP15055 ss-10</name>
    <dbReference type="NCBI Taxonomy" id="1314674"/>
    <lineage>
        <taxon>Eukaryota</taxon>
        <taxon>Fungi</taxon>
        <taxon>Dikarya</taxon>
        <taxon>Basidiomycota</taxon>
        <taxon>Agaricomycotina</taxon>
        <taxon>Agaricomycetes</taxon>
        <taxon>Agaricomycetidae</taxon>
        <taxon>Agaricales</taxon>
        <taxon>Marasmiineae</taxon>
        <taxon>Physalacriaceae</taxon>
        <taxon>Cylindrobasidium</taxon>
    </lineage>
</organism>
<feature type="compositionally biased region" description="Polar residues" evidence="1">
    <location>
        <begin position="60"/>
        <end position="69"/>
    </location>
</feature>
<evidence type="ECO:0000313" key="2">
    <source>
        <dbReference type="EMBL" id="KIY63229.1"/>
    </source>
</evidence>
<evidence type="ECO:0000256" key="1">
    <source>
        <dbReference type="SAM" id="MobiDB-lite"/>
    </source>
</evidence>
<dbReference type="STRING" id="1314674.A0A0D7AZB4"/>
<reference evidence="2 3" key="1">
    <citation type="journal article" date="2015" name="Fungal Genet. Biol.">
        <title>Evolution of novel wood decay mechanisms in Agaricales revealed by the genome sequences of Fistulina hepatica and Cylindrobasidium torrendii.</title>
        <authorList>
            <person name="Floudas D."/>
            <person name="Held B.W."/>
            <person name="Riley R."/>
            <person name="Nagy L.G."/>
            <person name="Koehler G."/>
            <person name="Ransdell A.S."/>
            <person name="Younus H."/>
            <person name="Chow J."/>
            <person name="Chiniquy J."/>
            <person name="Lipzen A."/>
            <person name="Tritt A."/>
            <person name="Sun H."/>
            <person name="Haridas S."/>
            <person name="LaButti K."/>
            <person name="Ohm R.A."/>
            <person name="Kues U."/>
            <person name="Blanchette R.A."/>
            <person name="Grigoriev I.V."/>
            <person name="Minto R.E."/>
            <person name="Hibbett D.S."/>
        </authorList>
    </citation>
    <scope>NUCLEOTIDE SEQUENCE [LARGE SCALE GENOMIC DNA]</scope>
    <source>
        <strain evidence="2 3">FP15055 ss-10</strain>
    </source>
</reference>
<name>A0A0D7AZB4_9AGAR</name>
<gene>
    <name evidence="2" type="ORF">CYLTODRAFT_145567</name>
</gene>
<accession>A0A0D7AZB4</accession>
<sequence length="220" mass="23475">MAPVPPPQMSLKERIAALQARNATNTSSNVSPQPSSGVLRNKIDAFEKAGFVPVPKGSFGSPTPNPEIQTESRRGELYGNRIPSGKHLEKPLEEQKTGGSVGLTEQRTGGSPAPIREQKTGGSPAPLREQKTGGTFAPLRDDRTTGSPLPVREQKTGGSFGPLREQKTGGSFTPIREQKTGGSFAALDWARAQSQTEEPPAVRGTGRRWSRVSPDKLPST</sequence>
<dbReference type="EMBL" id="KN880711">
    <property type="protein sequence ID" value="KIY63229.1"/>
    <property type="molecule type" value="Genomic_DNA"/>
</dbReference>